<evidence type="ECO:0008006" key="3">
    <source>
        <dbReference type="Google" id="ProtNLM"/>
    </source>
</evidence>
<gene>
    <name evidence="1" type="ORF">AAV94_03700</name>
</gene>
<organism evidence="1 2">
    <name type="scientific">Lampropedia cohaerens</name>
    <dbReference type="NCBI Taxonomy" id="1610491"/>
    <lineage>
        <taxon>Bacteria</taxon>
        <taxon>Pseudomonadati</taxon>
        <taxon>Pseudomonadota</taxon>
        <taxon>Betaproteobacteria</taxon>
        <taxon>Burkholderiales</taxon>
        <taxon>Comamonadaceae</taxon>
        <taxon>Lampropedia</taxon>
    </lineage>
</organism>
<dbReference type="PANTHER" id="PTHR39431">
    <property type="entry name" value="FRPA/C-RELATED PROTEIN"/>
    <property type="match status" value="1"/>
</dbReference>
<evidence type="ECO:0000313" key="2">
    <source>
        <dbReference type="Proteomes" id="UP000050580"/>
    </source>
</evidence>
<dbReference type="PANTHER" id="PTHR39431:SF1">
    <property type="entry name" value="FRPA_C-RELATED PROTEIN"/>
    <property type="match status" value="1"/>
</dbReference>
<proteinExistence type="predicted"/>
<dbReference type="EMBL" id="LBNQ01000015">
    <property type="protein sequence ID" value="KKW68715.1"/>
    <property type="molecule type" value="Genomic_DNA"/>
</dbReference>
<protein>
    <recommendedName>
        <fullName evidence="3">Calcium-binding protein</fullName>
    </recommendedName>
</protein>
<feature type="non-terminal residue" evidence="1">
    <location>
        <position position="164"/>
    </location>
</feature>
<evidence type="ECO:0000313" key="1">
    <source>
        <dbReference type="EMBL" id="KKW68715.1"/>
    </source>
</evidence>
<reference evidence="1 2" key="1">
    <citation type="submission" date="2015-05" db="EMBL/GenBank/DDBJ databases">
        <title>Draft genome sequence of Lampropedia sp. CT6, isolated from the microbial mat of a hot water spring, located at Manikaran, India.</title>
        <authorList>
            <person name="Tripathi C."/>
            <person name="Rani P."/>
            <person name="Mahato N.K."/>
            <person name="Lal R."/>
        </authorList>
    </citation>
    <scope>NUCLEOTIDE SEQUENCE [LARGE SCALE GENOMIC DNA]</scope>
    <source>
        <strain evidence="1 2">CT6</strain>
    </source>
</reference>
<dbReference type="AlphaFoldDB" id="A0A0U1Q294"/>
<comment type="caution">
    <text evidence="1">The sequence shown here is derived from an EMBL/GenBank/DDBJ whole genome shotgun (WGS) entry which is preliminary data.</text>
</comment>
<accession>A0A0U1Q294</accession>
<dbReference type="STRING" id="1610491.AAV94_03700"/>
<keyword evidence="2" id="KW-1185">Reference proteome</keyword>
<name>A0A0U1Q294_9BURK</name>
<dbReference type="Proteomes" id="UP000050580">
    <property type="component" value="Unassembled WGS sequence"/>
</dbReference>
<sequence length="164" mass="17353">MEKIKKKTRTASNFASPIVLDLDGDGVIRTVGLTSGVNFDHAADGFAERTGWVAPGDGLLVWDGNANGAIDSGRELFGSETLLPNGMKAINGFDALKAFDVNGDGVIDANDPVFAQLRVWVDANTDARTGEGELLTLEQAGVRSINLTYSESGFVDAQGNAHRQ</sequence>